<proteinExistence type="predicted"/>
<sequence length="255" mass="28527">MSFSHELGNTLFYLLMASFALSVVHAVQTGNGFEPVAADTIYTDMQLEPFLKENYDALNGTDKVVVNTTTGLVLAGFVIKSPHGQEGILAKDTDILAWWNQYQVAKRGHWWSPWSPASCCVWNGIGKPTSYSMSYTSFSSWSFKAGFSASWNLVQRALEMSIHYPVTESYNRTGTQTCELNGVGPVQVWYRQHMVWADMQKQFCIVGTSPSLHCGSWSAYYRVDTPISGIYEVKCNVGEDKTKCEAPGLPCFYRT</sequence>
<gene>
    <name evidence="2" type="ORF">LANO_0A00760G</name>
</gene>
<organism evidence="2 3">
    <name type="scientific">Lachancea nothofagi CBS 11611</name>
    <dbReference type="NCBI Taxonomy" id="1266666"/>
    <lineage>
        <taxon>Eukaryota</taxon>
        <taxon>Fungi</taxon>
        <taxon>Dikarya</taxon>
        <taxon>Ascomycota</taxon>
        <taxon>Saccharomycotina</taxon>
        <taxon>Saccharomycetes</taxon>
        <taxon>Saccharomycetales</taxon>
        <taxon>Saccharomycetaceae</taxon>
        <taxon>Lachancea</taxon>
    </lineage>
</organism>
<dbReference type="OrthoDB" id="4070379at2759"/>
<feature type="chain" id="PRO_5009235620" evidence="1">
    <location>
        <begin position="27"/>
        <end position="255"/>
    </location>
</feature>
<evidence type="ECO:0000256" key="1">
    <source>
        <dbReference type="SAM" id="SignalP"/>
    </source>
</evidence>
<evidence type="ECO:0000313" key="3">
    <source>
        <dbReference type="Proteomes" id="UP000189911"/>
    </source>
</evidence>
<accession>A0A1G4IM01</accession>
<dbReference type="Proteomes" id="UP000189911">
    <property type="component" value="Chromosome A"/>
</dbReference>
<keyword evidence="3" id="KW-1185">Reference proteome</keyword>
<protein>
    <submittedName>
        <fullName evidence="2">LANO_0A00760g1_1</fullName>
    </submittedName>
</protein>
<dbReference type="AlphaFoldDB" id="A0A1G4IM01"/>
<name>A0A1G4IM01_9SACH</name>
<dbReference type="EMBL" id="LT598449">
    <property type="protein sequence ID" value="SCU77588.1"/>
    <property type="molecule type" value="Genomic_DNA"/>
</dbReference>
<keyword evidence="1" id="KW-0732">Signal</keyword>
<reference evidence="3" key="1">
    <citation type="submission" date="2016-03" db="EMBL/GenBank/DDBJ databases">
        <authorList>
            <person name="Devillers Hugo."/>
        </authorList>
    </citation>
    <scope>NUCLEOTIDE SEQUENCE [LARGE SCALE GENOMIC DNA]</scope>
</reference>
<feature type="signal peptide" evidence="1">
    <location>
        <begin position="1"/>
        <end position="26"/>
    </location>
</feature>
<evidence type="ECO:0000313" key="2">
    <source>
        <dbReference type="EMBL" id="SCU77588.1"/>
    </source>
</evidence>